<organism evidence="12">
    <name type="scientific">Trypanosoma brucei</name>
    <dbReference type="NCBI Taxonomy" id="5691"/>
    <lineage>
        <taxon>Eukaryota</taxon>
        <taxon>Discoba</taxon>
        <taxon>Euglenozoa</taxon>
        <taxon>Kinetoplastea</taxon>
        <taxon>Metakinetoplastina</taxon>
        <taxon>Trypanosomatida</taxon>
        <taxon>Trypanosomatidae</taxon>
        <taxon>Trypanosoma</taxon>
    </lineage>
</organism>
<feature type="signal peptide" evidence="10">
    <location>
        <begin position="1"/>
        <end position="24"/>
    </location>
</feature>
<keyword evidence="6" id="KW-0472">Membrane</keyword>
<feature type="region of interest" description="Disordered" evidence="9">
    <location>
        <begin position="76"/>
        <end position="98"/>
    </location>
</feature>
<sequence>MKLKMALRMAAVAAIVAQTTTTEAISAGDHEHLFLDLCALISFTERKIPDIPETASAQAAFHEIIKLNSSLSESKWRKQFDKQGQPATRPKYKAGDKPADPLIEKRWNSWTQAEDELEKETPKGKTLAAAGANTLSETQRRRFLALLQPIAETAADVYSEIQSVEASAQHFSQAAIKAELNHAVYGAGVSGKADLTTDKLKAANGNPSDRTHLCGAATPTAGKALTISAILYCVCEADSGEASGGLKACANHKTNARDTGCNGSSGSGPCVVSKTETAADAEALTKAPWRKHILTAAKLLNKQARAAAYIKTLTTKLTQLKNQAFNQRTMIDMQEQVSTTVRSTGSPQKAAEQATAQRKKEQCEVIEKAALCKEKEECKWNGPDDKDGKHCKLNETKVEQET</sequence>
<accession>A0A1J0R6Q1</accession>
<evidence type="ECO:0000256" key="4">
    <source>
        <dbReference type="ARBA" id="ARBA00022622"/>
    </source>
</evidence>
<keyword evidence="5 10" id="KW-0732">Signal</keyword>
<dbReference type="Pfam" id="PF13206">
    <property type="entry name" value="VSG_B"/>
    <property type="match status" value="2"/>
</dbReference>
<feature type="domain" description="Trypanosome variant surface glycoprotein B-type N-terminal" evidence="11">
    <location>
        <begin position="256"/>
        <end position="318"/>
    </location>
</feature>
<name>A0A1J0R6Q1_9TRYP</name>
<proteinExistence type="predicted"/>
<dbReference type="VEuPathDB" id="TriTrypDB:Tb11.v5.0125"/>
<dbReference type="EMBL" id="KX699611">
    <property type="protein sequence ID" value="APD73567.1"/>
    <property type="molecule type" value="Genomic_DNA"/>
</dbReference>
<dbReference type="GO" id="GO:0098552">
    <property type="term" value="C:side of membrane"/>
    <property type="evidence" value="ECO:0007669"/>
    <property type="project" value="UniProtKB-KW"/>
</dbReference>
<evidence type="ECO:0000313" key="12">
    <source>
        <dbReference type="EMBL" id="APD73567.1"/>
    </source>
</evidence>
<keyword evidence="4" id="KW-0336">GPI-anchor</keyword>
<evidence type="ECO:0000256" key="1">
    <source>
        <dbReference type="ARBA" id="ARBA00002523"/>
    </source>
</evidence>
<dbReference type="GO" id="GO:0005886">
    <property type="term" value="C:plasma membrane"/>
    <property type="evidence" value="ECO:0007669"/>
    <property type="project" value="UniProtKB-SubCell"/>
</dbReference>
<evidence type="ECO:0000256" key="3">
    <source>
        <dbReference type="ARBA" id="ARBA00022475"/>
    </source>
</evidence>
<dbReference type="CDD" id="cd00636">
    <property type="entry name" value="TroA-like"/>
    <property type="match status" value="1"/>
</dbReference>
<dbReference type="AlphaFoldDB" id="A0A1J0R6Q1"/>
<evidence type="ECO:0000256" key="8">
    <source>
        <dbReference type="ARBA" id="ARBA00023288"/>
    </source>
</evidence>
<dbReference type="InterPro" id="IPR025932">
    <property type="entry name" value="Trypano_VSG_B_N_dom"/>
</dbReference>
<evidence type="ECO:0000256" key="9">
    <source>
        <dbReference type="SAM" id="MobiDB-lite"/>
    </source>
</evidence>
<feature type="region of interest" description="Disordered" evidence="9">
    <location>
        <begin position="377"/>
        <end position="402"/>
    </location>
</feature>
<protein>
    <submittedName>
        <fullName evidence="12">Variant surface glycoprotein 1125.1344</fullName>
    </submittedName>
</protein>
<dbReference type="VEuPathDB" id="TriTrypDB:Tb427_000332300"/>
<keyword evidence="7" id="KW-0325">Glycoprotein</keyword>
<comment type="function">
    <text evidence="1">VSG forms a coat on the surface of the parasite. The trypanosome evades the immune response of the host by expressing a series of antigenically distinct VSGs from an estimated 1000 VSG genes.</text>
</comment>
<feature type="chain" id="PRO_5012520501" evidence="10">
    <location>
        <begin position="25"/>
        <end position="402"/>
    </location>
</feature>
<evidence type="ECO:0000256" key="6">
    <source>
        <dbReference type="ARBA" id="ARBA00023136"/>
    </source>
</evidence>
<keyword evidence="8" id="KW-0449">Lipoprotein</keyword>
<evidence type="ECO:0000259" key="11">
    <source>
        <dbReference type="Pfam" id="PF13206"/>
    </source>
</evidence>
<feature type="domain" description="Trypanosome variant surface glycoprotein B-type N-terminal" evidence="11">
    <location>
        <begin position="13"/>
        <end position="255"/>
    </location>
</feature>
<evidence type="ECO:0000256" key="2">
    <source>
        <dbReference type="ARBA" id="ARBA00004609"/>
    </source>
</evidence>
<evidence type="ECO:0000256" key="5">
    <source>
        <dbReference type="ARBA" id="ARBA00022729"/>
    </source>
</evidence>
<reference evidence="12" key="1">
    <citation type="submission" date="2016-08" db="EMBL/GenBank/DDBJ databases">
        <title>VSG repertoire of Trypanosoma brucei EATRO 1125.</title>
        <authorList>
            <person name="Cross G.A."/>
        </authorList>
    </citation>
    <scope>NUCLEOTIDE SEQUENCE</scope>
    <source>
        <strain evidence="12">EATRO 1125</strain>
    </source>
</reference>
<comment type="subcellular location">
    <subcellularLocation>
        <location evidence="2">Cell membrane</location>
        <topology evidence="2">Lipid-anchor</topology>
        <topology evidence="2">GPI-anchor</topology>
    </subcellularLocation>
</comment>
<evidence type="ECO:0000256" key="10">
    <source>
        <dbReference type="SAM" id="SignalP"/>
    </source>
</evidence>
<evidence type="ECO:0000256" key="7">
    <source>
        <dbReference type="ARBA" id="ARBA00023180"/>
    </source>
</evidence>
<keyword evidence="3" id="KW-1003">Cell membrane</keyword>